<gene>
    <name evidence="1" type="ORF">VDAG_02349</name>
</gene>
<dbReference type="AlphaFoldDB" id="G2WXL7"/>
<dbReference type="GeneID" id="20703812"/>
<protein>
    <submittedName>
        <fullName evidence="1">Uncharacterized protein</fullName>
    </submittedName>
</protein>
<organism evidence="1 2">
    <name type="scientific">Verticillium dahliae (strain VdLs.17 / ATCC MYA-4575 / FGSC 10137)</name>
    <name type="common">Verticillium wilt</name>
    <dbReference type="NCBI Taxonomy" id="498257"/>
    <lineage>
        <taxon>Eukaryota</taxon>
        <taxon>Fungi</taxon>
        <taxon>Dikarya</taxon>
        <taxon>Ascomycota</taxon>
        <taxon>Pezizomycotina</taxon>
        <taxon>Sordariomycetes</taxon>
        <taxon>Hypocreomycetidae</taxon>
        <taxon>Glomerellales</taxon>
        <taxon>Plectosphaerellaceae</taxon>
        <taxon>Verticillium</taxon>
    </lineage>
</organism>
<evidence type="ECO:0000313" key="2">
    <source>
        <dbReference type="Proteomes" id="UP000001611"/>
    </source>
</evidence>
<accession>G2WXL7</accession>
<evidence type="ECO:0000313" key="1">
    <source>
        <dbReference type="EMBL" id="EGY20825.1"/>
    </source>
</evidence>
<keyword evidence="2" id="KW-1185">Reference proteome</keyword>
<proteinExistence type="predicted"/>
<dbReference type="KEGG" id="vda:VDAG_02349"/>
<dbReference type="HOGENOM" id="CLU_2499606_0_0_1"/>
<dbReference type="RefSeq" id="XP_009651297.1">
    <property type="nucleotide sequence ID" value="XM_009653002.1"/>
</dbReference>
<reference evidence="1 2" key="1">
    <citation type="submission" date="2008-03" db="EMBL/GenBank/DDBJ databases">
        <title>The Genome Sequence of Verticillium dahliae VdLs.17.</title>
        <authorList>
            <consortium name="The Broad Institute Genome Sequencing Platform"/>
            <person name="Ma L.-J.J."/>
            <person name="Klosterman S.J."/>
            <person name="Subbarao K."/>
            <person name="Dobinson K."/>
            <person name="Veronese P."/>
            <person name="Kang S."/>
            <person name="Gold S.E."/>
            <person name="Young S."/>
            <person name="Jaffe D."/>
            <person name="Gnerre S."/>
            <person name="Berlin A."/>
            <person name="Heiman D."/>
            <person name="Hepburn T."/>
            <person name="Sykes S."/>
            <person name="Alvarado L."/>
            <person name="Kodira C.D."/>
            <person name="Lander E."/>
            <person name="Galagan J."/>
            <person name="Nusbaum C."/>
            <person name="Birren B."/>
        </authorList>
    </citation>
    <scope>NUCLEOTIDE SEQUENCE [LARGE SCALE GENOMIC DNA]</scope>
    <source>
        <strain evidence="2">VdLs.17 / ATCC MYA-4575 / FGSC 10137</strain>
    </source>
</reference>
<dbReference type="InParanoid" id="G2WXL7"/>
<dbReference type="EMBL" id="DS572698">
    <property type="protein sequence ID" value="EGY20825.1"/>
    <property type="molecule type" value="Genomic_DNA"/>
</dbReference>
<sequence>MDWRHSKLYDSRASWARPIQIRDNDLMFEGKALSTLHEESREGVCRACSEHRRASKATGTREYAAVWIRDPYLFRTTTRLTCTISC</sequence>
<name>G2WXL7_VERDV</name>
<dbReference type="Proteomes" id="UP000001611">
    <property type="component" value="Chromosome 3"/>
</dbReference>